<evidence type="ECO:0000313" key="2">
    <source>
        <dbReference type="Proteomes" id="UP000887116"/>
    </source>
</evidence>
<organism evidence="1 2">
    <name type="scientific">Trichonephila clavata</name>
    <name type="common">Joro spider</name>
    <name type="synonym">Nephila clavata</name>
    <dbReference type="NCBI Taxonomy" id="2740835"/>
    <lineage>
        <taxon>Eukaryota</taxon>
        <taxon>Metazoa</taxon>
        <taxon>Ecdysozoa</taxon>
        <taxon>Arthropoda</taxon>
        <taxon>Chelicerata</taxon>
        <taxon>Arachnida</taxon>
        <taxon>Araneae</taxon>
        <taxon>Araneomorphae</taxon>
        <taxon>Entelegynae</taxon>
        <taxon>Araneoidea</taxon>
        <taxon>Nephilidae</taxon>
        <taxon>Trichonephila</taxon>
    </lineage>
</organism>
<keyword evidence="2" id="KW-1185">Reference proteome</keyword>
<sequence>MVLKNCCDWYHWRMKICLNVMKVKAKLFSDYATVTNKSGNKFCLTAQWFTFQGFREAGVEVFKCFKKISWKVGGFYLRRDSSTGEEAG</sequence>
<dbReference type="Proteomes" id="UP000887116">
    <property type="component" value="Unassembled WGS sequence"/>
</dbReference>
<accession>A0A8X6GI83</accession>
<comment type="caution">
    <text evidence="1">The sequence shown here is derived from an EMBL/GenBank/DDBJ whole genome shotgun (WGS) entry which is preliminary data.</text>
</comment>
<proteinExistence type="predicted"/>
<reference evidence="1" key="1">
    <citation type="submission" date="2020-07" db="EMBL/GenBank/DDBJ databases">
        <title>Multicomponent nature underlies the extraordinary mechanical properties of spider dragline silk.</title>
        <authorList>
            <person name="Kono N."/>
            <person name="Nakamura H."/>
            <person name="Mori M."/>
            <person name="Yoshida Y."/>
            <person name="Ohtoshi R."/>
            <person name="Malay A.D."/>
            <person name="Moran D.A.P."/>
            <person name="Tomita M."/>
            <person name="Numata K."/>
            <person name="Arakawa K."/>
        </authorList>
    </citation>
    <scope>NUCLEOTIDE SEQUENCE</scope>
</reference>
<gene>
    <name evidence="1" type="ORF">TNCT_521851</name>
</gene>
<dbReference type="EMBL" id="BMAO01025787">
    <property type="protein sequence ID" value="GFR04877.1"/>
    <property type="molecule type" value="Genomic_DNA"/>
</dbReference>
<protein>
    <submittedName>
        <fullName evidence="1">Uncharacterized protein</fullName>
    </submittedName>
</protein>
<name>A0A8X6GI83_TRICU</name>
<dbReference type="AlphaFoldDB" id="A0A8X6GI83"/>
<evidence type="ECO:0000313" key="1">
    <source>
        <dbReference type="EMBL" id="GFR04877.1"/>
    </source>
</evidence>